<reference evidence="2 3" key="1">
    <citation type="submission" date="2022-10" db="EMBL/GenBank/DDBJ databases">
        <title>The complete genomes of actinobacterial strains from the NBC collection.</title>
        <authorList>
            <person name="Joergensen T.S."/>
            <person name="Alvarez Arevalo M."/>
            <person name="Sterndorff E.B."/>
            <person name="Faurdal D."/>
            <person name="Vuksanovic O."/>
            <person name="Mourched A.-S."/>
            <person name="Charusanti P."/>
            <person name="Shaw S."/>
            <person name="Blin K."/>
            <person name="Weber T."/>
        </authorList>
    </citation>
    <scope>NUCLEOTIDE SEQUENCE [LARGE SCALE GENOMIC DNA]</scope>
    <source>
        <strain evidence="2 3">NBC_01413</strain>
    </source>
</reference>
<dbReference type="Proteomes" id="UP001621418">
    <property type="component" value="Chromosome"/>
</dbReference>
<feature type="transmembrane region" description="Helical" evidence="1">
    <location>
        <begin position="373"/>
        <end position="393"/>
    </location>
</feature>
<evidence type="ECO:0000256" key="1">
    <source>
        <dbReference type="SAM" id="Phobius"/>
    </source>
</evidence>
<sequence>MLELRRDLTDTRRAVAPIPVRVNATGWDGEQDFSAWLVTRLDLDYRLRPNIGKEMVKRGLILPVLDGLDEMDDDATAGVRARALLDRLNHREWQDHPVVVLCRSSEFENLKKQRSDNGLHGATTLTLTPLSTDQAASYLSDYRSRIGATDPAWARITADLSDRPDSPLANALENPWLLGLTVTTLRYTPQAATVLLDCPNTDAVREQLFTAYISAAIAGTDDTDDFRNYTSDNIEKWMRSLARCLQQRRDTGRNGTAIRLDEIWEIAGTTRIRILHAVAATLVAALVGGFAGGLAGGLTFGLPFGLTFGLVVGLGGGLTNGVSAAITKFPTARRIAWKVPARSRWRAGLTFGLAFGLAGGVAGGLAIGLTVGLAVGFTGGLAVGLAFWFTGGLETNAEDQLALGTDERRPISDDLQSAFFTGAPVGLAIGLTVGLAVGLANGLIGGLAFGLTAWLGSWLAIGLTGGLATGRYFTALLVFKITAAFPDRPAAFLVWARNSGLLRVNAAAYQFRHQTYQQWVLRHPRPSATDPIHAPPAPDSGR</sequence>
<evidence type="ECO:0008006" key="4">
    <source>
        <dbReference type="Google" id="ProtNLM"/>
    </source>
</evidence>
<feature type="transmembrane region" description="Helical" evidence="1">
    <location>
        <begin position="418"/>
        <end position="437"/>
    </location>
</feature>
<feature type="transmembrane region" description="Helical" evidence="1">
    <location>
        <begin position="347"/>
        <end position="367"/>
    </location>
</feature>
<protein>
    <recommendedName>
        <fullName evidence="4">NACHT domain-containing protein</fullName>
    </recommendedName>
</protein>
<dbReference type="EMBL" id="CP109527">
    <property type="protein sequence ID" value="WTY33424.1"/>
    <property type="molecule type" value="Genomic_DNA"/>
</dbReference>
<organism evidence="2 3">
    <name type="scientific">Nocardia salmonicida</name>
    <dbReference type="NCBI Taxonomy" id="53431"/>
    <lineage>
        <taxon>Bacteria</taxon>
        <taxon>Bacillati</taxon>
        <taxon>Actinomycetota</taxon>
        <taxon>Actinomycetes</taxon>
        <taxon>Mycobacteriales</taxon>
        <taxon>Nocardiaceae</taxon>
        <taxon>Nocardia</taxon>
    </lineage>
</organism>
<evidence type="ECO:0000313" key="2">
    <source>
        <dbReference type="EMBL" id="WTY33424.1"/>
    </source>
</evidence>
<accession>A0ABZ1N0I5</accession>
<name>A0ABZ1N0I5_9NOCA</name>
<keyword evidence="3" id="KW-1185">Reference proteome</keyword>
<feature type="transmembrane region" description="Helical" evidence="1">
    <location>
        <begin position="274"/>
        <end position="298"/>
    </location>
</feature>
<keyword evidence="1" id="KW-0812">Transmembrane</keyword>
<gene>
    <name evidence="2" type="ORF">OG308_18970</name>
</gene>
<feature type="transmembrane region" description="Helical" evidence="1">
    <location>
        <begin position="304"/>
        <end position="326"/>
    </location>
</feature>
<keyword evidence="1" id="KW-1133">Transmembrane helix</keyword>
<proteinExistence type="predicted"/>
<keyword evidence="1" id="KW-0472">Membrane</keyword>
<dbReference type="RefSeq" id="WP_405145629.1">
    <property type="nucleotide sequence ID" value="NZ_CP109527.1"/>
</dbReference>
<feature type="transmembrane region" description="Helical" evidence="1">
    <location>
        <begin position="443"/>
        <end position="463"/>
    </location>
</feature>
<evidence type="ECO:0000313" key="3">
    <source>
        <dbReference type="Proteomes" id="UP001621418"/>
    </source>
</evidence>